<reference evidence="5" key="1">
    <citation type="submission" date="2021-10" db="EMBL/GenBank/DDBJ databases">
        <title>Novel species in genus Arthrobacter.</title>
        <authorList>
            <person name="Liu Y."/>
        </authorList>
    </citation>
    <scope>NUCLEOTIDE SEQUENCE</scope>
    <source>
        <strain evidence="5">Zg-Y786</strain>
    </source>
</reference>
<dbReference type="CDD" id="cd04433">
    <property type="entry name" value="AFD_class_I"/>
    <property type="match status" value="1"/>
</dbReference>
<dbReference type="GO" id="GO:0016874">
    <property type="term" value="F:ligase activity"/>
    <property type="evidence" value="ECO:0007669"/>
    <property type="project" value="UniProtKB-KW"/>
</dbReference>
<dbReference type="PANTHER" id="PTHR43201:SF5">
    <property type="entry name" value="MEDIUM-CHAIN ACYL-COA LIGASE ACSF2, MITOCHONDRIAL"/>
    <property type="match status" value="1"/>
</dbReference>
<gene>
    <name evidence="5" type="ORF">LJ752_05460</name>
</gene>
<keyword evidence="2 5" id="KW-0436">Ligase</keyword>
<feature type="domain" description="AMP-binding enzyme C-terminal" evidence="4">
    <location>
        <begin position="405"/>
        <end position="480"/>
    </location>
</feature>
<evidence type="ECO:0000256" key="1">
    <source>
        <dbReference type="ARBA" id="ARBA00006432"/>
    </source>
</evidence>
<dbReference type="Gene3D" id="3.30.300.30">
    <property type="match status" value="1"/>
</dbReference>
<evidence type="ECO:0000259" key="3">
    <source>
        <dbReference type="Pfam" id="PF00501"/>
    </source>
</evidence>
<dbReference type="RefSeq" id="WP_227890329.1">
    <property type="nucleotide sequence ID" value="NZ_JAJFZQ010000004.1"/>
</dbReference>
<name>A0ABS8GFY1_9MICC</name>
<dbReference type="SUPFAM" id="SSF56801">
    <property type="entry name" value="Acetyl-CoA synthetase-like"/>
    <property type="match status" value="1"/>
</dbReference>
<proteinExistence type="inferred from homology"/>
<evidence type="ECO:0000313" key="6">
    <source>
        <dbReference type="Proteomes" id="UP001139168"/>
    </source>
</evidence>
<dbReference type="InterPro" id="IPR020845">
    <property type="entry name" value="AMP-binding_CS"/>
</dbReference>
<feature type="domain" description="AMP-dependent synthetase/ligase" evidence="3">
    <location>
        <begin position="13"/>
        <end position="353"/>
    </location>
</feature>
<dbReference type="PANTHER" id="PTHR43201">
    <property type="entry name" value="ACYL-COA SYNTHETASE"/>
    <property type="match status" value="1"/>
</dbReference>
<dbReference type="Proteomes" id="UP001139168">
    <property type="component" value="Unassembled WGS sequence"/>
</dbReference>
<dbReference type="InterPro" id="IPR000873">
    <property type="entry name" value="AMP-dep_synth/lig_dom"/>
</dbReference>
<dbReference type="Gene3D" id="3.40.50.12780">
    <property type="entry name" value="N-terminal domain of ligase-like"/>
    <property type="match status" value="1"/>
</dbReference>
<accession>A0ABS8GFY1</accession>
<dbReference type="Pfam" id="PF13193">
    <property type="entry name" value="AMP-binding_C"/>
    <property type="match status" value="1"/>
</dbReference>
<keyword evidence="6" id="KW-1185">Reference proteome</keyword>
<dbReference type="EMBL" id="JAJFZQ010000004">
    <property type="protein sequence ID" value="MCC3265489.1"/>
    <property type="molecule type" value="Genomic_DNA"/>
</dbReference>
<evidence type="ECO:0000259" key="4">
    <source>
        <dbReference type="Pfam" id="PF13193"/>
    </source>
</evidence>
<dbReference type="InterPro" id="IPR042099">
    <property type="entry name" value="ANL_N_sf"/>
</dbReference>
<evidence type="ECO:0000313" key="5">
    <source>
        <dbReference type="EMBL" id="MCC3265489.1"/>
    </source>
</evidence>
<dbReference type="InterPro" id="IPR025110">
    <property type="entry name" value="AMP-bd_C"/>
</dbReference>
<dbReference type="PROSITE" id="PS00455">
    <property type="entry name" value="AMP_BINDING"/>
    <property type="match status" value="1"/>
</dbReference>
<protein>
    <submittedName>
        <fullName evidence="5">Fatty acid--CoA ligase family protein</fullName>
    </submittedName>
</protein>
<evidence type="ECO:0000256" key="2">
    <source>
        <dbReference type="ARBA" id="ARBA00022598"/>
    </source>
</evidence>
<dbReference type="Pfam" id="PF00501">
    <property type="entry name" value="AMP-binding"/>
    <property type="match status" value="1"/>
</dbReference>
<dbReference type="InterPro" id="IPR045851">
    <property type="entry name" value="AMP-bd_C_sf"/>
</dbReference>
<comment type="caution">
    <text evidence="5">The sequence shown here is derived from an EMBL/GenBank/DDBJ whole genome shotgun (WGS) entry which is preliminary data.</text>
</comment>
<sequence>MKEVTRRFAEEAAHRRWVAAIDDGGTWHSDEVLAAATGLAEAVNSFGIRRPTLLVQSENTHRMVVLALAAGLLDAALALASPHLTAEDVADLIRDVRPDLILGDPQQLGRWGIEAAAGKPILEQWVVQESHGPRFSGAAADRWNGGVLLGMTSGSTGRSKAVVHREAALQYAVRQEIAAAGLSPGDAIGGIVPLSAAPAFTFGIYASLELRSAVLLSAKWEPAAALRQLADHQARWLMCVPTQVLQLAAAAAGAVPPLSGMKAITVGGGPMDIATLQETELALGVPVLRVFGMAECLGHTSPALDDPPEIRLGRDGRPFPGTEVRVLGPDGGEAAVGEPGRAQVRGPSLFLGYAKSGSVVPPDLTDDGFFETGDLVAFAPDGTIKVAGRIKEVIIRGGRNISIAEVESALHRVDSIAGACVVPVPDQVLGERVVALVVPSGRLPTVEDVCRELGEQGLSKTKWPEFIVEVAELPQTHVGKVSRIRAREIAVERLRSE</sequence>
<comment type="similarity">
    <text evidence="1">Belongs to the ATP-dependent AMP-binding enzyme family.</text>
</comment>
<organism evidence="5 6">
    <name type="scientific">Arthrobacter gengyunqii</name>
    <dbReference type="NCBI Taxonomy" id="2886940"/>
    <lineage>
        <taxon>Bacteria</taxon>
        <taxon>Bacillati</taxon>
        <taxon>Actinomycetota</taxon>
        <taxon>Actinomycetes</taxon>
        <taxon>Micrococcales</taxon>
        <taxon>Micrococcaceae</taxon>
        <taxon>Arthrobacter</taxon>
    </lineage>
</organism>